<protein>
    <submittedName>
        <fullName evidence="2">Uncharacterized protein</fullName>
    </submittedName>
</protein>
<sequence length="102" mass="11787">MGSEFLGRKQQQQQRHQRRNSGNDLIDVDKTMMFINNNNVDDNIGLANEFIIPKSIRKSSIDHHGYNNNNNKNKKIKSMIQSLPMKFQYYTKGSEFLGGPGR</sequence>
<organism evidence="2 3">
    <name type="scientific">Dermatophagoides pteronyssinus</name>
    <name type="common">European house dust mite</name>
    <dbReference type="NCBI Taxonomy" id="6956"/>
    <lineage>
        <taxon>Eukaryota</taxon>
        <taxon>Metazoa</taxon>
        <taxon>Ecdysozoa</taxon>
        <taxon>Arthropoda</taxon>
        <taxon>Chelicerata</taxon>
        <taxon>Arachnida</taxon>
        <taxon>Acari</taxon>
        <taxon>Acariformes</taxon>
        <taxon>Sarcoptiformes</taxon>
        <taxon>Astigmata</taxon>
        <taxon>Psoroptidia</taxon>
        <taxon>Analgoidea</taxon>
        <taxon>Pyroglyphidae</taxon>
        <taxon>Dermatophagoidinae</taxon>
        <taxon>Dermatophagoides</taxon>
    </lineage>
</organism>
<reference evidence="2 3" key="1">
    <citation type="journal article" date="2018" name="J. Allergy Clin. Immunol.">
        <title>High-quality assembly of Dermatophagoides pteronyssinus genome and transcriptome reveals a wide range of novel allergens.</title>
        <authorList>
            <person name="Liu X.Y."/>
            <person name="Yang K.Y."/>
            <person name="Wang M.Q."/>
            <person name="Kwok J.S."/>
            <person name="Zeng X."/>
            <person name="Yang Z."/>
            <person name="Xiao X.J."/>
            <person name="Lau C.P."/>
            <person name="Li Y."/>
            <person name="Huang Z.M."/>
            <person name="Ba J.G."/>
            <person name="Yim A.K."/>
            <person name="Ouyang C.Y."/>
            <person name="Ngai S.M."/>
            <person name="Chan T.F."/>
            <person name="Leung E.L."/>
            <person name="Liu L."/>
            <person name="Liu Z.G."/>
            <person name="Tsui S.K."/>
        </authorList>
    </citation>
    <scope>NUCLEOTIDE SEQUENCE [LARGE SCALE GENOMIC DNA]</scope>
    <source>
        <strain evidence="2">Derp</strain>
    </source>
</reference>
<accession>A0ABQ8JCP3</accession>
<dbReference type="EMBL" id="NJHN03000050">
    <property type="protein sequence ID" value="KAH9420383.1"/>
    <property type="molecule type" value="Genomic_DNA"/>
</dbReference>
<name>A0ABQ8JCP3_DERPT</name>
<comment type="caution">
    <text evidence="2">The sequence shown here is derived from an EMBL/GenBank/DDBJ whole genome shotgun (WGS) entry which is preliminary data.</text>
</comment>
<reference evidence="2 3" key="2">
    <citation type="journal article" date="2022" name="Mol. Biol. Evol.">
        <title>Comparative Genomics Reveals Insights into the Divergent Evolution of Astigmatic Mites and Household Pest Adaptations.</title>
        <authorList>
            <person name="Xiong Q."/>
            <person name="Wan A.T."/>
            <person name="Liu X."/>
            <person name="Fung C.S."/>
            <person name="Xiao X."/>
            <person name="Malainual N."/>
            <person name="Hou J."/>
            <person name="Wang L."/>
            <person name="Wang M."/>
            <person name="Yang K.Y."/>
            <person name="Cui Y."/>
            <person name="Leung E.L."/>
            <person name="Nong W."/>
            <person name="Shin S.K."/>
            <person name="Au S.W."/>
            <person name="Jeong K.Y."/>
            <person name="Chew F.T."/>
            <person name="Hui J.H."/>
            <person name="Leung T.F."/>
            <person name="Tungtrongchitr A."/>
            <person name="Zhong N."/>
            <person name="Liu Z."/>
            <person name="Tsui S.K."/>
        </authorList>
    </citation>
    <scope>NUCLEOTIDE SEQUENCE [LARGE SCALE GENOMIC DNA]</scope>
    <source>
        <strain evidence="2">Derp</strain>
    </source>
</reference>
<evidence type="ECO:0000313" key="2">
    <source>
        <dbReference type="EMBL" id="KAH9420383.1"/>
    </source>
</evidence>
<keyword evidence="3" id="KW-1185">Reference proteome</keyword>
<proteinExistence type="predicted"/>
<evidence type="ECO:0000313" key="3">
    <source>
        <dbReference type="Proteomes" id="UP000887458"/>
    </source>
</evidence>
<feature type="region of interest" description="Disordered" evidence="1">
    <location>
        <begin position="1"/>
        <end position="26"/>
    </location>
</feature>
<dbReference type="Proteomes" id="UP000887458">
    <property type="component" value="Unassembled WGS sequence"/>
</dbReference>
<gene>
    <name evidence="2" type="ORF">DERP_013831</name>
</gene>
<evidence type="ECO:0000256" key="1">
    <source>
        <dbReference type="SAM" id="MobiDB-lite"/>
    </source>
</evidence>